<evidence type="ECO:0000256" key="1">
    <source>
        <dbReference type="SAM" id="MobiDB-lite"/>
    </source>
</evidence>
<dbReference type="Gene3D" id="3.80.10.10">
    <property type="entry name" value="Ribonuclease Inhibitor"/>
    <property type="match status" value="1"/>
</dbReference>
<sequence>MIPPMNGIRLHLSSNTGPGSVTMIRKTTKVSSRNKLDSRIFSPRPSGSAAHSYSHPYIGIGHKHTSYLWIRRDKPMPSGKLFCLKCPKLNKLRVEHLPEFIRKLSGFTKLNPTITDLCIDEYVHNTEFPALESPMLTDILNPLHKRLTSLELGAIIHLPSLSFLLEKLTSLDTLIIHCCALETISDIFVKGSNDDQDKMVGKKSHAPSLVEDKICKKAFYNLTFISIGRFFTPKDQLNKIIKDKLVFNTKLLPSLSKLQLTEFYSDVPDPTIPGGIELERIHYSYFFESVVHQTVTKLEIFITSPEFLVNLSRSFPNLEQFEIEKFKRSQDQSGTIKAFRLIAGLFPKLTKINIGMWGLSLDDRIIINYDTILYSEPQDYASESRDLEWLDNATEEDIFRLQAPLSFSCANNPKILELNPLSGGFTPDAFLSIAQFINLEYLSMKMSSLDDIEVQAGRIRNYYGSNHKAFGKMVYFKFTSGLMEPNVDRFKYLIKLFPVLRVYAHSAFFIGLDREELLESLRQVFPNMVFAY</sequence>
<evidence type="ECO:0000313" key="2">
    <source>
        <dbReference type="EMBL" id="KAJ1913966.1"/>
    </source>
</evidence>
<feature type="region of interest" description="Disordered" evidence="1">
    <location>
        <begin position="1"/>
        <end position="51"/>
    </location>
</feature>
<accession>A0A9W7ZVL5</accession>
<dbReference type="EMBL" id="JANBPU010000227">
    <property type="protein sequence ID" value="KAJ1913966.1"/>
    <property type="molecule type" value="Genomic_DNA"/>
</dbReference>
<organism evidence="2 3">
    <name type="scientific">Mycoemilia scoparia</name>
    <dbReference type="NCBI Taxonomy" id="417184"/>
    <lineage>
        <taxon>Eukaryota</taxon>
        <taxon>Fungi</taxon>
        <taxon>Fungi incertae sedis</taxon>
        <taxon>Zoopagomycota</taxon>
        <taxon>Kickxellomycotina</taxon>
        <taxon>Kickxellomycetes</taxon>
        <taxon>Kickxellales</taxon>
        <taxon>Kickxellaceae</taxon>
        <taxon>Mycoemilia</taxon>
    </lineage>
</organism>
<comment type="caution">
    <text evidence="2">The sequence shown here is derived from an EMBL/GenBank/DDBJ whole genome shotgun (WGS) entry which is preliminary data.</text>
</comment>
<dbReference type="AlphaFoldDB" id="A0A9W7ZVL5"/>
<reference evidence="2" key="1">
    <citation type="submission" date="2022-07" db="EMBL/GenBank/DDBJ databases">
        <title>Phylogenomic reconstructions and comparative analyses of Kickxellomycotina fungi.</title>
        <authorList>
            <person name="Reynolds N.K."/>
            <person name="Stajich J.E."/>
            <person name="Barry K."/>
            <person name="Grigoriev I.V."/>
            <person name="Crous P."/>
            <person name="Smith M.E."/>
        </authorList>
    </citation>
    <scope>NUCLEOTIDE SEQUENCE</scope>
    <source>
        <strain evidence="2">NBRC 100468</strain>
    </source>
</reference>
<name>A0A9W7ZVL5_9FUNG</name>
<gene>
    <name evidence="2" type="ORF">H4219_004981</name>
</gene>
<dbReference type="Proteomes" id="UP001150538">
    <property type="component" value="Unassembled WGS sequence"/>
</dbReference>
<proteinExistence type="predicted"/>
<keyword evidence="3" id="KW-1185">Reference proteome</keyword>
<dbReference type="InterPro" id="IPR032675">
    <property type="entry name" value="LRR_dom_sf"/>
</dbReference>
<protein>
    <submittedName>
        <fullName evidence="2">Uncharacterized protein</fullName>
    </submittedName>
</protein>
<evidence type="ECO:0000313" key="3">
    <source>
        <dbReference type="Proteomes" id="UP001150538"/>
    </source>
</evidence>